<keyword evidence="3" id="KW-1185">Reference proteome</keyword>
<accession>A0ABU9KW17</accession>
<gene>
    <name evidence="2" type="ORF">AABB81_00290</name>
</gene>
<dbReference type="PANTHER" id="PTHR43031">
    <property type="entry name" value="FAD-DEPENDENT OXIDOREDUCTASE"/>
    <property type="match status" value="1"/>
</dbReference>
<dbReference type="SMART" id="SM00450">
    <property type="entry name" value="RHOD"/>
    <property type="match status" value="2"/>
</dbReference>
<dbReference type="Gene3D" id="3.40.250.10">
    <property type="entry name" value="Rhodanese-like domain"/>
    <property type="match status" value="2"/>
</dbReference>
<dbReference type="InterPro" id="IPR050229">
    <property type="entry name" value="GlpE_sulfurtransferase"/>
</dbReference>
<dbReference type="Pfam" id="PF00581">
    <property type="entry name" value="Rhodanese"/>
    <property type="match status" value="2"/>
</dbReference>
<proteinExistence type="predicted"/>
<sequence>MRKLSFILLIMLLPATLLISSFKEPSTSVNNLNPPNEFETLLSFLEANRNFINTDAAPALIPADEVKKNFKNPKYHIIDIRSATWFEYGHIKNAANVQPADLLNHFENSIIPSEYDKIVLVCYSGQSAAYFTSLLRLAGYDNAYSMNWGMSSWRVDFAENSWLKNTSDDFNSKLETTSNEKANKGAAPAISTGKSEGEAILRARLEKAFATPYKESIVKSSAVFELPADYYIIDYNGADRYAKGHIPQAVQYDPNASLSSTTDLLTIPTDKRVLVYGPTGQETAYVVAYLNVLGYNAGNLAYGGNSFMHKTLKDNNWEAFTKKDVNMFPVIE</sequence>
<dbReference type="PANTHER" id="PTHR43031:SF1">
    <property type="entry name" value="PYRIDINE NUCLEOTIDE-DISULPHIDE OXIDOREDUCTASE"/>
    <property type="match status" value="1"/>
</dbReference>
<name>A0ABU9KW17_9FLAO</name>
<dbReference type="InterPro" id="IPR036873">
    <property type="entry name" value="Rhodanese-like_dom_sf"/>
</dbReference>
<dbReference type="PROSITE" id="PS50206">
    <property type="entry name" value="RHODANESE_3"/>
    <property type="match status" value="2"/>
</dbReference>
<feature type="domain" description="Rhodanese" evidence="1">
    <location>
        <begin position="226"/>
        <end position="314"/>
    </location>
</feature>
<feature type="domain" description="Rhodanese" evidence="1">
    <location>
        <begin position="71"/>
        <end position="162"/>
    </location>
</feature>
<dbReference type="SUPFAM" id="SSF52821">
    <property type="entry name" value="Rhodanese/Cell cycle control phosphatase"/>
    <property type="match status" value="2"/>
</dbReference>
<dbReference type="RefSeq" id="WP_342157825.1">
    <property type="nucleotide sequence ID" value="NZ_JBCDNA010000001.1"/>
</dbReference>
<dbReference type="EMBL" id="JBCDNA010000001">
    <property type="protein sequence ID" value="MEL4454314.1"/>
    <property type="molecule type" value="Genomic_DNA"/>
</dbReference>
<reference evidence="2 3" key="1">
    <citation type="submission" date="2024-04" db="EMBL/GenBank/DDBJ databases">
        <title>whole genome sequencing of Lutimonas vermicola strain IMCC1616.</title>
        <authorList>
            <person name="Bae S.S."/>
        </authorList>
    </citation>
    <scope>NUCLEOTIDE SEQUENCE [LARGE SCALE GENOMIC DNA]</scope>
    <source>
        <strain evidence="2 3">IMCC1616</strain>
    </source>
</reference>
<comment type="caution">
    <text evidence="2">The sequence shown here is derived from an EMBL/GenBank/DDBJ whole genome shotgun (WGS) entry which is preliminary data.</text>
</comment>
<protein>
    <submittedName>
        <fullName evidence="2">Rhodanese-like domain-containing protein</fullName>
    </submittedName>
</protein>
<evidence type="ECO:0000313" key="3">
    <source>
        <dbReference type="Proteomes" id="UP001474120"/>
    </source>
</evidence>
<dbReference type="InterPro" id="IPR001763">
    <property type="entry name" value="Rhodanese-like_dom"/>
</dbReference>
<dbReference type="Proteomes" id="UP001474120">
    <property type="component" value="Unassembled WGS sequence"/>
</dbReference>
<evidence type="ECO:0000313" key="2">
    <source>
        <dbReference type="EMBL" id="MEL4454314.1"/>
    </source>
</evidence>
<organism evidence="2 3">
    <name type="scientific">Lutimonas vermicola</name>
    <dbReference type="NCBI Taxonomy" id="414288"/>
    <lineage>
        <taxon>Bacteria</taxon>
        <taxon>Pseudomonadati</taxon>
        <taxon>Bacteroidota</taxon>
        <taxon>Flavobacteriia</taxon>
        <taxon>Flavobacteriales</taxon>
        <taxon>Flavobacteriaceae</taxon>
        <taxon>Lutimonas</taxon>
    </lineage>
</organism>
<evidence type="ECO:0000259" key="1">
    <source>
        <dbReference type="PROSITE" id="PS50206"/>
    </source>
</evidence>
<dbReference type="CDD" id="cd00158">
    <property type="entry name" value="RHOD"/>
    <property type="match status" value="1"/>
</dbReference>